<evidence type="ECO:0000256" key="1">
    <source>
        <dbReference type="ARBA" id="ARBA00022837"/>
    </source>
</evidence>
<proteinExistence type="predicted"/>
<organism evidence="3">
    <name type="scientific">Tetraselmis sp. GSL018</name>
    <dbReference type="NCBI Taxonomy" id="582737"/>
    <lineage>
        <taxon>Eukaryota</taxon>
        <taxon>Viridiplantae</taxon>
        <taxon>Chlorophyta</taxon>
        <taxon>core chlorophytes</taxon>
        <taxon>Chlorodendrophyceae</taxon>
        <taxon>Chlorodendrales</taxon>
        <taxon>Chlorodendraceae</taxon>
        <taxon>Tetraselmis</taxon>
    </lineage>
</organism>
<sequence>MDSLRTGGAEWRPKFPNFPLPLWVQVTPSGHPSKNRLMTVQDFFKYTQLEGRRFFDELDRDGDGRVTLDDVKLAMKKRNLPPHYAKQFMNRA</sequence>
<dbReference type="Pfam" id="PF00036">
    <property type="entry name" value="EF-hand_1"/>
    <property type="match status" value="1"/>
</dbReference>
<dbReference type="InterPro" id="IPR002048">
    <property type="entry name" value="EF_hand_dom"/>
</dbReference>
<dbReference type="InterPro" id="IPR018247">
    <property type="entry name" value="EF_Hand_1_Ca_BS"/>
</dbReference>
<dbReference type="InterPro" id="IPR011992">
    <property type="entry name" value="EF-hand-dom_pair"/>
</dbReference>
<feature type="domain" description="EF-hand" evidence="2">
    <location>
        <begin position="46"/>
        <end position="81"/>
    </location>
</feature>
<protein>
    <submittedName>
        <fullName evidence="3">Mitochondrial substrate carrier family protein c-like</fullName>
    </submittedName>
</protein>
<reference evidence="3" key="1">
    <citation type="submission" date="2014-05" db="EMBL/GenBank/DDBJ databases">
        <title>The transcriptome of the halophilic microalga Tetraselmis sp. GSL018 isolated from the Great Salt Lake, Utah.</title>
        <authorList>
            <person name="Jinkerson R.E."/>
            <person name="D'Adamo S."/>
            <person name="Posewitz M.C."/>
        </authorList>
    </citation>
    <scope>NUCLEOTIDE SEQUENCE</scope>
    <source>
        <strain evidence="3">GSL018</strain>
    </source>
</reference>
<gene>
    <name evidence="3" type="ORF">TSPGSL018_21356</name>
</gene>
<evidence type="ECO:0000313" key="3">
    <source>
        <dbReference type="EMBL" id="JAC63149.1"/>
    </source>
</evidence>
<keyword evidence="1" id="KW-0106">Calcium</keyword>
<dbReference type="EMBL" id="GBEZ01023765">
    <property type="protein sequence ID" value="JAC63149.1"/>
    <property type="molecule type" value="Transcribed_RNA"/>
</dbReference>
<feature type="non-terminal residue" evidence="3">
    <location>
        <position position="92"/>
    </location>
</feature>
<dbReference type="PROSITE" id="PS00018">
    <property type="entry name" value="EF_HAND_1"/>
    <property type="match status" value="1"/>
</dbReference>
<name>A0A061QXI1_9CHLO</name>
<dbReference type="Gene3D" id="1.10.238.10">
    <property type="entry name" value="EF-hand"/>
    <property type="match status" value="1"/>
</dbReference>
<evidence type="ECO:0000259" key="2">
    <source>
        <dbReference type="PROSITE" id="PS50222"/>
    </source>
</evidence>
<dbReference type="PROSITE" id="PS50222">
    <property type="entry name" value="EF_HAND_2"/>
    <property type="match status" value="1"/>
</dbReference>
<dbReference type="AlphaFoldDB" id="A0A061QXI1"/>
<accession>A0A061QXI1</accession>
<dbReference type="GO" id="GO:0005509">
    <property type="term" value="F:calcium ion binding"/>
    <property type="evidence" value="ECO:0007669"/>
    <property type="project" value="InterPro"/>
</dbReference>
<dbReference type="SUPFAM" id="SSF47473">
    <property type="entry name" value="EF-hand"/>
    <property type="match status" value="1"/>
</dbReference>